<keyword evidence="1" id="KW-0862">Zinc</keyword>
<organism evidence="4 5">
    <name type="scientific">Stichopus japonicus</name>
    <name type="common">Sea cucumber</name>
    <dbReference type="NCBI Taxonomy" id="307972"/>
    <lineage>
        <taxon>Eukaryota</taxon>
        <taxon>Metazoa</taxon>
        <taxon>Echinodermata</taxon>
        <taxon>Eleutherozoa</taxon>
        <taxon>Echinozoa</taxon>
        <taxon>Holothuroidea</taxon>
        <taxon>Aspidochirotacea</taxon>
        <taxon>Aspidochirotida</taxon>
        <taxon>Stichopodidae</taxon>
        <taxon>Apostichopus</taxon>
    </lineage>
</organism>
<evidence type="ECO:0000256" key="2">
    <source>
        <dbReference type="SAM" id="MobiDB-lite"/>
    </source>
</evidence>
<evidence type="ECO:0000313" key="4">
    <source>
        <dbReference type="EMBL" id="PIK53315.1"/>
    </source>
</evidence>
<evidence type="ECO:0000256" key="1">
    <source>
        <dbReference type="PROSITE-ProRule" id="PRU00047"/>
    </source>
</evidence>
<dbReference type="InterPro" id="IPR036875">
    <property type="entry name" value="Znf_CCHC_sf"/>
</dbReference>
<accession>A0A2G8KZC1</accession>
<sequence length="183" mass="21029">MIDTLAKEHFIDSLGDSDTKWRVYQSRPQNLSDAVIVAVELEAFHLAEIKKGNMRRPTARAVMQTERENGVDKFEKQIQLLNETLTKTLENCMERIEARITKEKNEARGTQSVEGKPPVSTQDSKGYRNRVWQNGDRPPPRCWGCGKIGHLKRSCPDLPKEEMRAKQDQGNERGPDLRVEDRQ</sequence>
<keyword evidence="1" id="KW-0479">Metal-binding</keyword>
<dbReference type="GO" id="GO:0008270">
    <property type="term" value="F:zinc ion binding"/>
    <property type="evidence" value="ECO:0007669"/>
    <property type="project" value="UniProtKB-KW"/>
</dbReference>
<protein>
    <recommendedName>
        <fullName evidence="3">CCHC-type domain-containing protein</fullName>
    </recommendedName>
</protein>
<comment type="caution">
    <text evidence="4">The sequence shown here is derived from an EMBL/GenBank/DDBJ whole genome shotgun (WGS) entry which is preliminary data.</text>
</comment>
<gene>
    <name evidence="4" type="ORF">BSL78_09794</name>
</gene>
<feature type="compositionally biased region" description="Polar residues" evidence="2">
    <location>
        <begin position="108"/>
        <end position="124"/>
    </location>
</feature>
<dbReference type="SMART" id="SM00343">
    <property type="entry name" value="ZnF_C2HC"/>
    <property type="match status" value="1"/>
</dbReference>
<reference evidence="4 5" key="1">
    <citation type="journal article" date="2017" name="PLoS Biol.">
        <title>The sea cucumber genome provides insights into morphological evolution and visceral regeneration.</title>
        <authorList>
            <person name="Zhang X."/>
            <person name="Sun L."/>
            <person name="Yuan J."/>
            <person name="Sun Y."/>
            <person name="Gao Y."/>
            <person name="Zhang L."/>
            <person name="Li S."/>
            <person name="Dai H."/>
            <person name="Hamel J.F."/>
            <person name="Liu C."/>
            <person name="Yu Y."/>
            <person name="Liu S."/>
            <person name="Lin W."/>
            <person name="Guo K."/>
            <person name="Jin S."/>
            <person name="Xu P."/>
            <person name="Storey K.B."/>
            <person name="Huan P."/>
            <person name="Zhang T."/>
            <person name="Zhou Y."/>
            <person name="Zhang J."/>
            <person name="Lin C."/>
            <person name="Li X."/>
            <person name="Xing L."/>
            <person name="Huo D."/>
            <person name="Sun M."/>
            <person name="Wang L."/>
            <person name="Mercier A."/>
            <person name="Li F."/>
            <person name="Yang H."/>
            <person name="Xiang J."/>
        </authorList>
    </citation>
    <scope>NUCLEOTIDE SEQUENCE [LARGE SCALE GENOMIC DNA]</scope>
    <source>
        <strain evidence="4">Shaxun</strain>
        <tissue evidence="4">Muscle</tissue>
    </source>
</reference>
<dbReference type="EMBL" id="MRZV01000292">
    <property type="protein sequence ID" value="PIK53315.1"/>
    <property type="molecule type" value="Genomic_DNA"/>
</dbReference>
<dbReference type="PROSITE" id="PS50158">
    <property type="entry name" value="ZF_CCHC"/>
    <property type="match status" value="1"/>
</dbReference>
<feature type="domain" description="CCHC-type" evidence="3">
    <location>
        <begin position="141"/>
        <end position="157"/>
    </location>
</feature>
<dbReference type="Proteomes" id="UP000230750">
    <property type="component" value="Unassembled WGS sequence"/>
</dbReference>
<dbReference type="Gene3D" id="4.10.60.10">
    <property type="entry name" value="Zinc finger, CCHC-type"/>
    <property type="match status" value="1"/>
</dbReference>
<keyword evidence="1" id="KW-0863">Zinc-finger</keyword>
<feature type="region of interest" description="Disordered" evidence="2">
    <location>
        <begin position="103"/>
        <end position="183"/>
    </location>
</feature>
<name>A0A2G8KZC1_STIJA</name>
<evidence type="ECO:0000259" key="3">
    <source>
        <dbReference type="PROSITE" id="PS50158"/>
    </source>
</evidence>
<evidence type="ECO:0000313" key="5">
    <source>
        <dbReference type="Proteomes" id="UP000230750"/>
    </source>
</evidence>
<dbReference type="OrthoDB" id="3863715at2759"/>
<dbReference type="InterPro" id="IPR001878">
    <property type="entry name" value="Znf_CCHC"/>
</dbReference>
<feature type="compositionally biased region" description="Basic and acidic residues" evidence="2">
    <location>
        <begin position="154"/>
        <end position="183"/>
    </location>
</feature>
<dbReference type="AlphaFoldDB" id="A0A2G8KZC1"/>
<keyword evidence="5" id="KW-1185">Reference proteome</keyword>
<proteinExistence type="predicted"/>
<dbReference type="SUPFAM" id="SSF57756">
    <property type="entry name" value="Retrovirus zinc finger-like domains"/>
    <property type="match status" value="1"/>
</dbReference>
<dbReference type="GO" id="GO:0003676">
    <property type="term" value="F:nucleic acid binding"/>
    <property type="evidence" value="ECO:0007669"/>
    <property type="project" value="InterPro"/>
</dbReference>